<protein>
    <recommendedName>
        <fullName evidence="4">Transmembrane protein</fullName>
    </recommendedName>
</protein>
<gene>
    <name evidence="2" type="ORF">EDEG_01377</name>
</gene>
<name>J9D9D0_EDHAE</name>
<dbReference type="AlphaFoldDB" id="J9D9D0"/>
<proteinExistence type="predicted"/>
<keyword evidence="3" id="KW-1185">Reference proteome</keyword>
<keyword evidence="1" id="KW-0812">Transmembrane</keyword>
<dbReference type="HOGENOM" id="CLU_2171011_0_0_1"/>
<evidence type="ECO:0000313" key="3">
    <source>
        <dbReference type="Proteomes" id="UP000003163"/>
    </source>
</evidence>
<keyword evidence="1" id="KW-0472">Membrane</keyword>
<feature type="transmembrane region" description="Helical" evidence="1">
    <location>
        <begin position="87"/>
        <end position="108"/>
    </location>
</feature>
<keyword evidence="1" id="KW-1133">Transmembrane helix</keyword>
<evidence type="ECO:0000256" key="1">
    <source>
        <dbReference type="SAM" id="Phobius"/>
    </source>
</evidence>
<sequence length="110" mass="13094">MIGLKNQKEIISKKSFERYVLKKQSSILSSFSHNSNQFSSNSFNIYFLKKVIQKKFKCYTSTFSESKPLLHKSQLSLTFFSRTAYSYFLYLDEFVILLFYHNILKIILFT</sequence>
<evidence type="ECO:0000313" key="2">
    <source>
        <dbReference type="EMBL" id="EJW04386.1"/>
    </source>
</evidence>
<evidence type="ECO:0008006" key="4">
    <source>
        <dbReference type="Google" id="ProtNLM"/>
    </source>
</evidence>
<reference evidence="2 3" key="1">
    <citation type="submission" date="2011-08" db="EMBL/GenBank/DDBJ databases">
        <authorList>
            <person name="Liu Z.J."/>
            <person name="Shi F.L."/>
            <person name="Lu J.Q."/>
            <person name="Li M."/>
            <person name="Wang Z.L."/>
        </authorList>
    </citation>
    <scope>NUCLEOTIDE SEQUENCE [LARGE SCALE GENOMIC DNA]</scope>
    <source>
        <strain evidence="2 3">USNM 41457</strain>
    </source>
</reference>
<dbReference type="Proteomes" id="UP000003163">
    <property type="component" value="Unassembled WGS sequence"/>
</dbReference>
<reference evidence="3" key="2">
    <citation type="submission" date="2015-07" db="EMBL/GenBank/DDBJ databases">
        <title>Contrasting host-pathogen interactions and genome evolution in two generalist and specialist microsporidian pathogens of mosquitoes.</title>
        <authorList>
            <consortium name="The Broad Institute Genomics Platform"/>
            <consortium name="The Broad Institute Genome Sequencing Center for Infectious Disease"/>
            <person name="Cuomo C.A."/>
            <person name="Sanscrainte N.D."/>
            <person name="Goldberg J.M."/>
            <person name="Heiman D."/>
            <person name="Young S."/>
            <person name="Zeng Q."/>
            <person name="Becnel J.J."/>
            <person name="Birren B.W."/>
        </authorList>
    </citation>
    <scope>NUCLEOTIDE SEQUENCE [LARGE SCALE GENOMIC DNA]</scope>
    <source>
        <strain evidence="3">USNM 41457</strain>
    </source>
</reference>
<comment type="caution">
    <text evidence="2">The sequence shown here is derived from an EMBL/GenBank/DDBJ whole genome shotgun (WGS) entry which is preliminary data.</text>
</comment>
<accession>J9D9D0</accession>
<organism evidence="2 3">
    <name type="scientific">Edhazardia aedis (strain USNM 41457)</name>
    <name type="common">Microsporidian parasite</name>
    <dbReference type="NCBI Taxonomy" id="1003232"/>
    <lineage>
        <taxon>Eukaryota</taxon>
        <taxon>Fungi</taxon>
        <taxon>Fungi incertae sedis</taxon>
        <taxon>Microsporidia</taxon>
        <taxon>Edhazardia</taxon>
    </lineage>
</organism>
<dbReference type="VEuPathDB" id="MicrosporidiaDB:EDEG_01377"/>
<dbReference type="EMBL" id="AFBI03000019">
    <property type="protein sequence ID" value="EJW04386.1"/>
    <property type="molecule type" value="Genomic_DNA"/>
</dbReference>
<dbReference type="InParanoid" id="J9D9D0"/>